<feature type="region of interest" description="Disordered" evidence="2">
    <location>
        <begin position="362"/>
        <end position="389"/>
    </location>
</feature>
<dbReference type="OrthoDB" id="3437960at2759"/>
<sequence>MAYSTAPPMIFYPTAAEAPGLMVTTVGYTYSIPENLEDDFGLKGFDQCLPTDTSYSTGFIARGNVPFTEDISQYISGVDIPGNGDLSSPFSTVSEVSDGATFSSPGSFVDAISPSSSFGPNSPSTSSYYGDSPCSGYSPEALQRTLLSPLLDRFSFPMDSSPSPILSNHSAIYQEGNHFLTALDSTMTVQSATDFLEDATARQYFGRPDLSTMCLHQQQQVHNQIVTTPEYLFGNMFTTDLQRCDVDVDMNSHSPSLQDSSQTITITSSALTASPIPLRTYDPHFLSPDFHRQHELPLIPYPSIHHPILGLSQRPLSRRSTAYVPSDYTRHRSLSNTPSNEREPDQLQLSSVNHHPLSIETAIQQPSIDPGSPTADGTESSTRTRSKRPLVKSIVGTDRMRDAAAKRRKRPAKFVCLLAGCSSGFTAKHNWQNHMQSHAGERPNICELCKFKFTTKADLRRHEKTCKKR</sequence>
<dbReference type="SUPFAM" id="SSF57667">
    <property type="entry name" value="beta-beta-alpha zinc fingers"/>
    <property type="match status" value="1"/>
</dbReference>
<keyword evidence="1" id="KW-0479">Metal-binding</keyword>
<protein>
    <recommendedName>
        <fullName evidence="3">C2H2-type domain-containing protein</fullName>
    </recommendedName>
</protein>
<organism evidence="4 5">
    <name type="scientific">Crucibulum laeve</name>
    <dbReference type="NCBI Taxonomy" id="68775"/>
    <lineage>
        <taxon>Eukaryota</taxon>
        <taxon>Fungi</taxon>
        <taxon>Dikarya</taxon>
        <taxon>Basidiomycota</taxon>
        <taxon>Agaricomycotina</taxon>
        <taxon>Agaricomycetes</taxon>
        <taxon>Agaricomycetidae</taxon>
        <taxon>Agaricales</taxon>
        <taxon>Agaricineae</taxon>
        <taxon>Nidulariaceae</taxon>
        <taxon>Crucibulum</taxon>
    </lineage>
</organism>
<keyword evidence="5" id="KW-1185">Reference proteome</keyword>
<proteinExistence type="predicted"/>
<dbReference type="PROSITE" id="PS50157">
    <property type="entry name" value="ZINC_FINGER_C2H2_2"/>
    <property type="match status" value="1"/>
</dbReference>
<evidence type="ECO:0000259" key="3">
    <source>
        <dbReference type="PROSITE" id="PS50157"/>
    </source>
</evidence>
<dbReference type="STRING" id="68775.A0A5C3LX66"/>
<dbReference type="InterPro" id="IPR036236">
    <property type="entry name" value="Znf_C2H2_sf"/>
</dbReference>
<evidence type="ECO:0000256" key="2">
    <source>
        <dbReference type="SAM" id="MobiDB-lite"/>
    </source>
</evidence>
<evidence type="ECO:0000256" key="1">
    <source>
        <dbReference type="PROSITE-ProRule" id="PRU00042"/>
    </source>
</evidence>
<feature type="domain" description="C2H2-type" evidence="3">
    <location>
        <begin position="414"/>
        <end position="443"/>
    </location>
</feature>
<dbReference type="PROSITE" id="PS00028">
    <property type="entry name" value="ZINC_FINGER_C2H2_1"/>
    <property type="match status" value="1"/>
</dbReference>
<dbReference type="SMART" id="SM00355">
    <property type="entry name" value="ZnF_C2H2"/>
    <property type="match status" value="2"/>
</dbReference>
<dbReference type="GO" id="GO:0008270">
    <property type="term" value="F:zinc ion binding"/>
    <property type="evidence" value="ECO:0007669"/>
    <property type="project" value="UniProtKB-KW"/>
</dbReference>
<dbReference type="AlphaFoldDB" id="A0A5C3LX66"/>
<evidence type="ECO:0000313" key="5">
    <source>
        <dbReference type="Proteomes" id="UP000308652"/>
    </source>
</evidence>
<name>A0A5C3LX66_9AGAR</name>
<gene>
    <name evidence="4" type="ORF">BDQ12DRAFT_686377</name>
</gene>
<keyword evidence="1" id="KW-0863">Zinc-finger</keyword>
<dbReference type="InterPro" id="IPR013087">
    <property type="entry name" value="Znf_C2H2_type"/>
</dbReference>
<dbReference type="Proteomes" id="UP000308652">
    <property type="component" value="Unassembled WGS sequence"/>
</dbReference>
<dbReference type="EMBL" id="ML213612">
    <property type="protein sequence ID" value="TFK36716.1"/>
    <property type="molecule type" value="Genomic_DNA"/>
</dbReference>
<accession>A0A5C3LX66</accession>
<feature type="region of interest" description="Disordered" evidence="2">
    <location>
        <begin position="321"/>
        <end position="348"/>
    </location>
</feature>
<evidence type="ECO:0000313" key="4">
    <source>
        <dbReference type="EMBL" id="TFK36716.1"/>
    </source>
</evidence>
<reference evidence="4 5" key="1">
    <citation type="journal article" date="2019" name="Nat. Ecol. Evol.">
        <title>Megaphylogeny resolves global patterns of mushroom evolution.</title>
        <authorList>
            <person name="Varga T."/>
            <person name="Krizsan K."/>
            <person name="Foldi C."/>
            <person name="Dima B."/>
            <person name="Sanchez-Garcia M."/>
            <person name="Sanchez-Ramirez S."/>
            <person name="Szollosi G.J."/>
            <person name="Szarkandi J.G."/>
            <person name="Papp V."/>
            <person name="Albert L."/>
            <person name="Andreopoulos W."/>
            <person name="Angelini C."/>
            <person name="Antonin V."/>
            <person name="Barry K.W."/>
            <person name="Bougher N.L."/>
            <person name="Buchanan P."/>
            <person name="Buyck B."/>
            <person name="Bense V."/>
            <person name="Catcheside P."/>
            <person name="Chovatia M."/>
            <person name="Cooper J."/>
            <person name="Damon W."/>
            <person name="Desjardin D."/>
            <person name="Finy P."/>
            <person name="Geml J."/>
            <person name="Haridas S."/>
            <person name="Hughes K."/>
            <person name="Justo A."/>
            <person name="Karasinski D."/>
            <person name="Kautmanova I."/>
            <person name="Kiss B."/>
            <person name="Kocsube S."/>
            <person name="Kotiranta H."/>
            <person name="LaButti K.M."/>
            <person name="Lechner B.E."/>
            <person name="Liimatainen K."/>
            <person name="Lipzen A."/>
            <person name="Lukacs Z."/>
            <person name="Mihaltcheva S."/>
            <person name="Morgado L.N."/>
            <person name="Niskanen T."/>
            <person name="Noordeloos M.E."/>
            <person name="Ohm R.A."/>
            <person name="Ortiz-Santana B."/>
            <person name="Ovrebo C."/>
            <person name="Racz N."/>
            <person name="Riley R."/>
            <person name="Savchenko A."/>
            <person name="Shiryaev A."/>
            <person name="Soop K."/>
            <person name="Spirin V."/>
            <person name="Szebenyi C."/>
            <person name="Tomsovsky M."/>
            <person name="Tulloss R.E."/>
            <person name="Uehling J."/>
            <person name="Grigoriev I.V."/>
            <person name="Vagvolgyi C."/>
            <person name="Papp T."/>
            <person name="Martin F.M."/>
            <person name="Miettinen O."/>
            <person name="Hibbett D.S."/>
            <person name="Nagy L.G."/>
        </authorList>
    </citation>
    <scope>NUCLEOTIDE SEQUENCE [LARGE SCALE GENOMIC DNA]</scope>
    <source>
        <strain evidence="4 5">CBS 166.37</strain>
    </source>
</reference>
<dbReference type="Gene3D" id="3.30.160.60">
    <property type="entry name" value="Classic Zinc Finger"/>
    <property type="match status" value="1"/>
</dbReference>
<keyword evidence="1" id="KW-0862">Zinc</keyword>